<reference evidence="1 2" key="1">
    <citation type="submission" date="2017-11" db="EMBL/GenBank/DDBJ databases">
        <title>Draft genome sequence of Bacillus pumilus 51_5il from lake Gorkoye (Russia: Novosibirsk region).</title>
        <authorList>
            <person name="Shipova A.A."/>
            <person name="Rozanov A.S."/>
            <person name="Bryanskaya A.V."/>
            <person name="Peltek S.E."/>
        </authorList>
    </citation>
    <scope>NUCLEOTIDE SEQUENCE [LARGE SCALE GENOMIC DNA]</scope>
    <source>
        <strain evidence="1 2">51_5il</strain>
    </source>
</reference>
<protein>
    <submittedName>
        <fullName evidence="1">Uncharacterized protein</fullName>
    </submittedName>
</protein>
<comment type="caution">
    <text evidence="1">The sequence shown here is derived from an EMBL/GenBank/DDBJ whole genome shotgun (WGS) entry which is preliminary data.</text>
</comment>
<evidence type="ECO:0000313" key="2">
    <source>
        <dbReference type="Proteomes" id="UP000230768"/>
    </source>
</evidence>
<dbReference type="Proteomes" id="UP000230768">
    <property type="component" value="Unassembled WGS sequence"/>
</dbReference>
<gene>
    <name evidence="1" type="ORF">CTV99_11490</name>
</gene>
<evidence type="ECO:0000313" key="1">
    <source>
        <dbReference type="EMBL" id="PIK26741.1"/>
    </source>
</evidence>
<accession>A0A2G8ITF9</accession>
<name>A0A2G8ITF9_BACPU</name>
<proteinExistence type="predicted"/>
<organism evidence="1 2">
    <name type="scientific">Bacillus pumilus</name>
    <name type="common">Bacillus mesentericus</name>
    <dbReference type="NCBI Taxonomy" id="1408"/>
    <lineage>
        <taxon>Bacteria</taxon>
        <taxon>Bacillati</taxon>
        <taxon>Bacillota</taxon>
        <taxon>Bacilli</taxon>
        <taxon>Bacillales</taxon>
        <taxon>Bacillaceae</taxon>
        <taxon>Bacillus</taxon>
    </lineage>
</organism>
<sequence>MSIVILSSCEKEYSSDYVRWGEKIDRGNSIELLEKHNIPYKLKKGIIYIPEDAVNKAVYCCS</sequence>
<dbReference type="AlphaFoldDB" id="A0A2G8ITF9"/>
<dbReference type="EMBL" id="PEKP01000014">
    <property type="protein sequence ID" value="PIK26741.1"/>
    <property type="molecule type" value="Genomic_DNA"/>
</dbReference>